<evidence type="ECO:0000256" key="1">
    <source>
        <dbReference type="SAM" id="MobiDB-lite"/>
    </source>
</evidence>
<evidence type="ECO:0000313" key="3">
    <source>
        <dbReference type="Proteomes" id="UP000664265"/>
    </source>
</evidence>
<dbReference type="Pfam" id="PF19841">
    <property type="entry name" value="GldN"/>
    <property type="match status" value="1"/>
</dbReference>
<organism evidence="2 3">
    <name type="scientific">Prevotella illustrans</name>
    <dbReference type="NCBI Taxonomy" id="2800387"/>
    <lineage>
        <taxon>Bacteria</taxon>
        <taxon>Pseudomonadati</taxon>
        <taxon>Bacteroidota</taxon>
        <taxon>Bacteroidia</taxon>
        <taxon>Bacteroidales</taxon>
        <taxon>Prevotellaceae</taxon>
        <taxon>Prevotella</taxon>
    </lineage>
</organism>
<dbReference type="InterPro" id="IPR019847">
    <property type="entry name" value="Gliding_motility_assoc_GldN"/>
</dbReference>
<keyword evidence="3" id="KW-1185">Reference proteome</keyword>
<comment type="caution">
    <text evidence="2">The sequence shown here is derived from an EMBL/GenBank/DDBJ whole genome shotgun (WGS) entry which is preliminary data.</text>
</comment>
<dbReference type="EMBL" id="JAERMS010000003">
    <property type="protein sequence ID" value="MBO1362519.1"/>
    <property type="molecule type" value="Genomic_DNA"/>
</dbReference>
<reference evidence="2 3" key="1">
    <citation type="submission" date="2021-01" db="EMBL/GenBank/DDBJ databases">
        <title>Prevotella A2931 sp. nov.</title>
        <authorList>
            <person name="Buhl M."/>
            <person name="Oberhettinger P."/>
        </authorList>
    </citation>
    <scope>NUCLEOTIDE SEQUENCE [LARGE SCALE GENOMIC DNA]</scope>
    <source>
        <strain evidence="2 3">A2931</strain>
    </source>
</reference>
<feature type="compositionally biased region" description="Low complexity" evidence="1">
    <location>
        <begin position="315"/>
        <end position="331"/>
    </location>
</feature>
<dbReference type="RefSeq" id="WP_107581748.1">
    <property type="nucleotide sequence ID" value="NZ_JAERMS010000003.1"/>
</dbReference>
<proteinExistence type="predicted"/>
<evidence type="ECO:0000313" key="2">
    <source>
        <dbReference type="EMBL" id="MBO1362519.1"/>
    </source>
</evidence>
<feature type="compositionally biased region" description="Basic residues" evidence="1">
    <location>
        <begin position="301"/>
        <end position="313"/>
    </location>
</feature>
<gene>
    <name evidence="2" type="primary">gldN</name>
    <name evidence="2" type="ORF">JHU38_01745</name>
</gene>
<feature type="region of interest" description="Disordered" evidence="1">
    <location>
        <begin position="298"/>
        <end position="348"/>
    </location>
</feature>
<dbReference type="NCBIfam" id="TIGR03523">
    <property type="entry name" value="GldN"/>
    <property type="match status" value="1"/>
</dbReference>
<sequence length="348" mass="39647">MRQIFLMICVCCLVQTAAAQSPKRRAEQAAKSRNTTGDKVTVRSQIAFPVQPKMEEDVVWRRDIYREIKLTDDANGGLYFPVEPQNGKVNLFTYIFKLMLRRAITVYNYNMDGNEDFSDSSAVKPLHLLDNYQILYKRTDRGIRIDDSDIPSREVKAYYIKETSYYDQRSATFHTKVLALCPVMEREDDFGDGVQKYPLFWVKYDDLAPYLARQTVMGSSLNNASEMSADDYFAMRLYKGSIYKTNNMLGKTLAQYCANDTAMAQEQKRIEAELAAFENRLWGDHSAKDSLVVANTEKAPKKQKTLARNRRAVRPSSLGKASKSGAASKPAATERSSSARVTVRRQRH</sequence>
<dbReference type="Proteomes" id="UP000664265">
    <property type="component" value="Unassembled WGS sequence"/>
</dbReference>
<accession>A0ABS3M2Z7</accession>
<protein>
    <submittedName>
        <fullName evidence="2">Gliding motility protein GldN</fullName>
    </submittedName>
</protein>
<name>A0ABS3M2Z7_9BACT</name>